<organism evidence="7 8">
    <name type="scientific">Thelohanellus kitauei</name>
    <name type="common">Myxosporean</name>
    <dbReference type="NCBI Taxonomy" id="669202"/>
    <lineage>
        <taxon>Eukaryota</taxon>
        <taxon>Metazoa</taxon>
        <taxon>Cnidaria</taxon>
        <taxon>Myxozoa</taxon>
        <taxon>Myxosporea</taxon>
        <taxon>Bivalvulida</taxon>
        <taxon>Platysporina</taxon>
        <taxon>Myxobolidae</taxon>
        <taxon>Thelohanellus</taxon>
    </lineage>
</organism>
<dbReference type="GO" id="GO:0008176">
    <property type="term" value="F:tRNA (guanine(46)-N7)-methyltransferase activity"/>
    <property type="evidence" value="ECO:0007669"/>
    <property type="project" value="UniProtKB-EC"/>
</dbReference>
<dbReference type="Proteomes" id="UP000031668">
    <property type="component" value="Unassembled WGS sequence"/>
</dbReference>
<dbReference type="InterPro" id="IPR029063">
    <property type="entry name" value="SAM-dependent_MTases_sf"/>
</dbReference>
<dbReference type="OMA" id="ERHPMFE"/>
<dbReference type="AlphaFoldDB" id="A0A0C2M0S2"/>
<keyword evidence="5" id="KW-0949">S-adenosyl-L-methionine</keyword>
<dbReference type="SUPFAM" id="SSF53335">
    <property type="entry name" value="S-adenosyl-L-methionine-dependent methyltransferases"/>
    <property type="match status" value="1"/>
</dbReference>
<reference evidence="7 8" key="1">
    <citation type="journal article" date="2014" name="Genome Biol. Evol.">
        <title>The genome of the myxosporean Thelohanellus kitauei shows adaptations to nutrient acquisition within its fish host.</title>
        <authorList>
            <person name="Yang Y."/>
            <person name="Xiong J."/>
            <person name="Zhou Z."/>
            <person name="Huo F."/>
            <person name="Miao W."/>
            <person name="Ran C."/>
            <person name="Liu Y."/>
            <person name="Zhang J."/>
            <person name="Feng J."/>
            <person name="Wang M."/>
            <person name="Wang M."/>
            <person name="Wang L."/>
            <person name="Yao B."/>
        </authorList>
    </citation>
    <scope>NUCLEOTIDE SEQUENCE [LARGE SCALE GENOMIC DNA]</scope>
    <source>
        <strain evidence="7">Wuqing</strain>
    </source>
</reference>
<comment type="caution">
    <text evidence="7">The sequence shown here is derived from an EMBL/GenBank/DDBJ whole genome shotgun (WGS) entry which is preliminary data.</text>
</comment>
<dbReference type="OrthoDB" id="47276at2759"/>
<dbReference type="EMBL" id="JWZT01005556">
    <property type="protein sequence ID" value="KII60600.1"/>
    <property type="molecule type" value="Genomic_DNA"/>
</dbReference>
<keyword evidence="6" id="KW-0819">tRNA processing</keyword>
<dbReference type="Pfam" id="PF02390">
    <property type="entry name" value="Methyltransf_4"/>
    <property type="match status" value="1"/>
</dbReference>
<sequence>MFPDTLMIGIEIRKKVSQYAIEKLKYFQGTGIHYNLAFIRSNAMRFLPYYFKKGQLQKIFVMFPDPHFKKRKIKWRILNLNLLDQYAYFLEIGGYLYTITDVEQVYLWILDQFSKHPLFEPLTDQELQSDEIAKNFHNLSDEGKNVEKEGGKTFKAIYKRIEPKVIDS</sequence>
<keyword evidence="3 7" id="KW-0489">Methyltransferase</keyword>
<protein>
    <recommendedName>
        <fullName evidence="2">tRNA (guanine(46)-N(7))-methyltransferase</fullName>
        <ecNumber evidence="2">2.1.1.33</ecNumber>
    </recommendedName>
</protein>
<evidence type="ECO:0000256" key="3">
    <source>
        <dbReference type="ARBA" id="ARBA00022603"/>
    </source>
</evidence>
<keyword evidence="8" id="KW-1185">Reference proteome</keyword>
<dbReference type="PROSITE" id="PS51625">
    <property type="entry name" value="SAM_MT_TRMB"/>
    <property type="match status" value="1"/>
</dbReference>
<proteinExistence type="predicted"/>
<gene>
    <name evidence="7" type="ORF">RF11_07360</name>
</gene>
<dbReference type="GO" id="GO:0043527">
    <property type="term" value="C:tRNA methyltransferase complex"/>
    <property type="evidence" value="ECO:0007669"/>
    <property type="project" value="TreeGrafter"/>
</dbReference>
<name>A0A0C2M0S2_THEKT</name>
<evidence type="ECO:0000313" key="7">
    <source>
        <dbReference type="EMBL" id="KII60600.1"/>
    </source>
</evidence>
<dbReference type="PANTHER" id="PTHR23417">
    <property type="entry name" value="3-DEOXY-D-MANNO-OCTULOSONIC-ACID TRANSFERASE/TRNA GUANINE-N 7 - -METHYLTRANSFERASE"/>
    <property type="match status" value="1"/>
</dbReference>
<keyword evidence="4 7" id="KW-0808">Transferase</keyword>
<comment type="catalytic activity">
    <reaction evidence="1">
        <text>guanosine(46) in tRNA + S-adenosyl-L-methionine = N(7)-methylguanosine(46) in tRNA + S-adenosyl-L-homocysteine</text>
        <dbReference type="Rhea" id="RHEA:42708"/>
        <dbReference type="Rhea" id="RHEA-COMP:10188"/>
        <dbReference type="Rhea" id="RHEA-COMP:10189"/>
        <dbReference type="ChEBI" id="CHEBI:57856"/>
        <dbReference type="ChEBI" id="CHEBI:59789"/>
        <dbReference type="ChEBI" id="CHEBI:74269"/>
        <dbReference type="ChEBI" id="CHEBI:74480"/>
        <dbReference type="EC" id="2.1.1.33"/>
    </reaction>
</comment>
<evidence type="ECO:0000256" key="2">
    <source>
        <dbReference type="ARBA" id="ARBA00011977"/>
    </source>
</evidence>
<evidence type="ECO:0000256" key="5">
    <source>
        <dbReference type="ARBA" id="ARBA00022691"/>
    </source>
</evidence>
<dbReference type="Gene3D" id="3.40.50.150">
    <property type="entry name" value="Vaccinia Virus protein VP39"/>
    <property type="match status" value="1"/>
</dbReference>
<dbReference type="EC" id="2.1.1.33" evidence="2"/>
<evidence type="ECO:0000256" key="1">
    <source>
        <dbReference type="ARBA" id="ARBA00000142"/>
    </source>
</evidence>
<dbReference type="NCBIfam" id="TIGR00091">
    <property type="entry name" value="tRNA (guanosine(46)-N7)-methyltransferase TrmB"/>
    <property type="match status" value="1"/>
</dbReference>
<dbReference type="PANTHER" id="PTHR23417:SF16">
    <property type="entry name" value="TRNA (GUANINE-N(7)-)-METHYLTRANSFERASE"/>
    <property type="match status" value="1"/>
</dbReference>
<evidence type="ECO:0000256" key="4">
    <source>
        <dbReference type="ARBA" id="ARBA00022679"/>
    </source>
</evidence>
<dbReference type="InterPro" id="IPR003358">
    <property type="entry name" value="tRNA_(Gua-N-7)_MeTrfase_Trmb"/>
</dbReference>
<accession>A0A0C2M0S2</accession>
<evidence type="ECO:0000313" key="8">
    <source>
        <dbReference type="Proteomes" id="UP000031668"/>
    </source>
</evidence>
<evidence type="ECO:0000256" key="6">
    <source>
        <dbReference type="ARBA" id="ARBA00022694"/>
    </source>
</evidence>